<dbReference type="Pfam" id="PF04999">
    <property type="entry name" value="FtsL"/>
    <property type="match status" value="1"/>
</dbReference>
<name>A0A7V7G3M1_9GAMM</name>
<accession>A0A7V7G3M1</accession>
<comment type="subunit">
    <text evidence="8">Part of a complex composed of FtsB, FtsL and FtsQ.</text>
</comment>
<keyword evidence="3 8" id="KW-0132">Cell division</keyword>
<evidence type="ECO:0000256" key="10">
    <source>
        <dbReference type="SAM" id="Coils"/>
    </source>
</evidence>
<reference evidence="11 12" key="1">
    <citation type="submission" date="2019-08" db="EMBL/GenBank/DDBJ databases">
        <title>Bioinformatics analysis of the strain L3 and L5.</title>
        <authorList>
            <person name="Li X."/>
        </authorList>
    </citation>
    <scope>NUCLEOTIDE SEQUENCE [LARGE SCALE GENOMIC DNA]</scope>
    <source>
        <strain evidence="11 12">L5</strain>
    </source>
</reference>
<comment type="caution">
    <text evidence="11">The sequence shown here is derived from an EMBL/GenBank/DDBJ whole genome shotgun (WGS) entry which is preliminary data.</text>
</comment>
<dbReference type="GO" id="GO:0032153">
    <property type="term" value="C:cell division site"/>
    <property type="evidence" value="ECO:0007669"/>
    <property type="project" value="UniProtKB-UniRule"/>
</dbReference>
<evidence type="ECO:0000256" key="7">
    <source>
        <dbReference type="ARBA" id="ARBA00023306"/>
    </source>
</evidence>
<sequence>MSQGRSLPRTTKALRAAWPLAWQPSWRLLLIVGLVLACLLSAIAVIATSHQTRAQYARLQQLERERDQLQTEWGQLLLEESAWSSPARIERLAVERLEMRLPEVDEVEVIRP</sequence>
<dbReference type="GO" id="GO:0005886">
    <property type="term" value="C:plasma membrane"/>
    <property type="evidence" value="ECO:0007669"/>
    <property type="project" value="UniProtKB-SubCell"/>
</dbReference>
<evidence type="ECO:0000256" key="6">
    <source>
        <dbReference type="ARBA" id="ARBA00023136"/>
    </source>
</evidence>
<keyword evidence="6 8" id="KW-0472">Membrane</keyword>
<dbReference type="Proteomes" id="UP000486760">
    <property type="component" value="Unassembled WGS sequence"/>
</dbReference>
<dbReference type="RefSeq" id="WP_149326473.1">
    <property type="nucleotide sequence ID" value="NZ_VTPY01000001.1"/>
</dbReference>
<keyword evidence="4 8" id="KW-0812">Transmembrane</keyword>
<dbReference type="HAMAP" id="MF_00910">
    <property type="entry name" value="FtsL"/>
    <property type="match status" value="1"/>
</dbReference>
<dbReference type="PANTHER" id="PTHR37479:SF1">
    <property type="entry name" value="CELL DIVISION PROTEIN FTSL"/>
    <property type="match status" value="1"/>
</dbReference>
<evidence type="ECO:0000313" key="12">
    <source>
        <dbReference type="Proteomes" id="UP000486760"/>
    </source>
</evidence>
<protein>
    <recommendedName>
        <fullName evidence="8 9">Cell division protein FtsL</fullName>
    </recommendedName>
</protein>
<dbReference type="GO" id="GO:0043093">
    <property type="term" value="P:FtsZ-dependent cytokinesis"/>
    <property type="evidence" value="ECO:0007669"/>
    <property type="project" value="UniProtKB-UniRule"/>
</dbReference>
<evidence type="ECO:0000256" key="5">
    <source>
        <dbReference type="ARBA" id="ARBA00022989"/>
    </source>
</evidence>
<feature type="transmembrane region" description="Helical" evidence="8">
    <location>
        <begin position="28"/>
        <end position="48"/>
    </location>
</feature>
<feature type="coiled-coil region" evidence="10">
    <location>
        <begin position="52"/>
        <end position="79"/>
    </location>
</feature>
<evidence type="ECO:0000256" key="3">
    <source>
        <dbReference type="ARBA" id="ARBA00022618"/>
    </source>
</evidence>
<evidence type="ECO:0000256" key="9">
    <source>
        <dbReference type="NCBIfam" id="TIGR02209"/>
    </source>
</evidence>
<keyword evidence="8" id="KW-0997">Cell inner membrane</keyword>
<evidence type="ECO:0000256" key="4">
    <source>
        <dbReference type="ARBA" id="ARBA00022692"/>
    </source>
</evidence>
<dbReference type="EMBL" id="VTPY01000001">
    <property type="protein sequence ID" value="KAA0014261.1"/>
    <property type="molecule type" value="Genomic_DNA"/>
</dbReference>
<comment type="subcellular location">
    <subcellularLocation>
        <location evidence="8">Cell inner membrane</location>
        <topology evidence="8">Single-pass type II membrane protein</topology>
    </subcellularLocation>
    <subcellularLocation>
        <location evidence="1">Cell membrane</location>
        <topology evidence="1">Single-pass type II membrane protein</topology>
    </subcellularLocation>
    <text evidence="8">Localizes to the division septum where it forms a ring structure.</text>
</comment>
<keyword evidence="5 8" id="KW-1133">Transmembrane helix</keyword>
<gene>
    <name evidence="8 11" type="primary">ftsL</name>
    <name evidence="11" type="ORF">F0A17_00945</name>
</gene>
<keyword evidence="10" id="KW-0175">Coiled coil</keyword>
<organism evidence="11 12">
    <name type="scientific">Billgrantia pellis</name>
    <dbReference type="NCBI Taxonomy" id="2606936"/>
    <lineage>
        <taxon>Bacteria</taxon>
        <taxon>Pseudomonadati</taxon>
        <taxon>Pseudomonadota</taxon>
        <taxon>Gammaproteobacteria</taxon>
        <taxon>Oceanospirillales</taxon>
        <taxon>Halomonadaceae</taxon>
        <taxon>Billgrantia</taxon>
    </lineage>
</organism>
<keyword evidence="2 8" id="KW-1003">Cell membrane</keyword>
<comment type="function">
    <text evidence="8">Essential cell division protein. May link together the upstream cell division proteins, which are predominantly cytoplasmic, with the downstream cell division proteins, which are predominantly periplasmic.</text>
</comment>
<evidence type="ECO:0000256" key="2">
    <source>
        <dbReference type="ARBA" id="ARBA00022475"/>
    </source>
</evidence>
<evidence type="ECO:0000313" key="11">
    <source>
        <dbReference type="EMBL" id="KAA0014261.1"/>
    </source>
</evidence>
<dbReference type="PANTHER" id="PTHR37479">
    <property type="entry name" value="CELL DIVISION PROTEIN FTSL"/>
    <property type="match status" value="1"/>
</dbReference>
<dbReference type="NCBIfam" id="TIGR02209">
    <property type="entry name" value="ftsL_broad"/>
    <property type="match status" value="1"/>
</dbReference>
<keyword evidence="7 8" id="KW-0131">Cell cycle</keyword>
<evidence type="ECO:0000256" key="1">
    <source>
        <dbReference type="ARBA" id="ARBA00004401"/>
    </source>
</evidence>
<keyword evidence="12" id="KW-1185">Reference proteome</keyword>
<evidence type="ECO:0000256" key="8">
    <source>
        <dbReference type="HAMAP-Rule" id="MF_00910"/>
    </source>
</evidence>
<dbReference type="InterPro" id="IPR011922">
    <property type="entry name" value="Cell_div_FtsL"/>
</dbReference>
<proteinExistence type="inferred from homology"/>
<dbReference type="AlphaFoldDB" id="A0A7V7G3M1"/>
<comment type="similarity">
    <text evidence="8">Belongs to the FtsL family.</text>
</comment>